<keyword evidence="3" id="KW-0519">Myristate</keyword>
<dbReference type="OrthoDB" id="10253409at2759"/>
<dbReference type="GO" id="GO:0007030">
    <property type="term" value="P:Golgi organization"/>
    <property type="evidence" value="ECO:0007669"/>
    <property type="project" value="TreeGrafter"/>
</dbReference>
<dbReference type="GO" id="GO:0005794">
    <property type="term" value="C:Golgi apparatus"/>
    <property type="evidence" value="ECO:0007669"/>
    <property type="project" value="TreeGrafter"/>
</dbReference>
<protein>
    <recommendedName>
        <fullName evidence="2">Dymeclin</fullName>
    </recommendedName>
</protein>
<dbReference type="EMBL" id="SGJD01001293">
    <property type="protein sequence ID" value="KAB0400857.1"/>
    <property type="molecule type" value="Genomic_DNA"/>
</dbReference>
<comment type="similarity">
    <text evidence="1">Belongs to the dymeclin family.</text>
</comment>
<keyword evidence="6" id="KW-1185">Reference proteome</keyword>
<name>A0A6A1Q0B7_BALPH</name>
<feature type="non-terminal residue" evidence="5">
    <location>
        <position position="1"/>
    </location>
</feature>
<dbReference type="InterPro" id="IPR019142">
    <property type="entry name" value="Dymeclin"/>
</dbReference>
<evidence type="ECO:0000313" key="5">
    <source>
        <dbReference type="EMBL" id="KAB0400857.1"/>
    </source>
</evidence>
<evidence type="ECO:0000256" key="3">
    <source>
        <dbReference type="ARBA" id="ARBA00022707"/>
    </source>
</evidence>
<proteinExistence type="inferred from homology"/>
<dbReference type="Proteomes" id="UP000437017">
    <property type="component" value="Unassembled WGS sequence"/>
</dbReference>
<reference evidence="5 6" key="1">
    <citation type="journal article" date="2019" name="PLoS ONE">
        <title>Genomic analyses reveal an absence of contemporary introgressive admixture between fin whales and blue whales, despite known hybrids.</title>
        <authorList>
            <person name="Westbury M.V."/>
            <person name="Petersen B."/>
            <person name="Lorenzen E.D."/>
        </authorList>
    </citation>
    <scope>NUCLEOTIDE SEQUENCE [LARGE SCALE GENOMIC DNA]</scope>
    <source>
        <strain evidence="5">FinWhale-01</strain>
    </source>
</reference>
<sequence>KPLNGLILVGFVNDFHNSLFAKYRVEALGGGNHFSLQVFSHIFIWQTHNALFIICCLLKVFICEMSEEELQLHFTYEEKSPGSYNSDSEDLLEELLCCLMQLITDIPLFLPYTSKLVKTLLYNFIRQEKPPPPGAHVFPQQSDGGGLLYGLASGVAITCHHKEVQYAGLWTVFTLGGVGSKAAAAPEVSSPLANQSLLLLLVLANLTDAADAPNPYRQAIMSFKNTQDSSPFPSSISHAFQINFNSLYMALCEQQTSDQATLLLYTLLHQNSNIRTYMLARTDMENLDKYLHTNCLAALANMSAQFRSLHQYAAQRIISLFSLLSKKHNKVLEQATQSLRGSLSSSDVPLPDYAQDLNVIEEVIRMMLEIINSCLTNSLHHNPNLVYALLYKRDLFEQFRTHPSFQDIMQNIDLLPSVNVFTFISFSRTYSLNSKLTEWTLVVPAFKAPPCLHAVLPAASPAAGLRAWALVPHDSPGPRVPAPLSTLTSLTRAGGVVPFLRVIHVSSRVIWKLDLWPRGSQALRPVREGGLPAPCTHAAYKLLLLSPGAEIDYIILFSLQKFPELKFKYVEEEQPEEFFIPYVWSLVYNSAAGLYWNPQDIQLFTMDSD</sequence>
<dbReference type="Pfam" id="PF09742">
    <property type="entry name" value="Dymeclin"/>
    <property type="match status" value="4"/>
</dbReference>
<organism evidence="5 6">
    <name type="scientific">Balaenoptera physalus</name>
    <name type="common">Fin whale</name>
    <name type="synonym">Balaena physalus</name>
    <dbReference type="NCBI Taxonomy" id="9770"/>
    <lineage>
        <taxon>Eukaryota</taxon>
        <taxon>Metazoa</taxon>
        <taxon>Chordata</taxon>
        <taxon>Craniata</taxon>
        <taxon>Vertebrata</taxon>
        <taxon>Euteleostomi</taxon>
        <taxon>Mammalia</taxon>
        <taxon>Eutheria</taxon>
        <taxon>Laurasiatheria</taxon>
        <taxon>Artiodactyla</taxon>
        <taxon>Whippomorpha</taxon>
        <taxon>Cetacea</taxon>
        <taxon>Mysticeti</taxon>
        <taxon>Balaenopteridae</taxon>
        <taxon>Balaenoptera</taxon>
    </lineage>
</organism>
<dbReference type="PANTHER" id="PTHR12895">
    <property type="entry name" value="DYMECLIN"/>
    <property type="match status" value="1"/>
</dbReference>
<gene>
    <name evidence="5" type="ORF">E2I00_013535</name>
</gene>
<evidence type="ECO:0000256" key="1">
    <source>
        <dbReference type="ARBA" id="ARBA00010603"/>
    </source>
</evidence>
<evidence type="ECO:0000313" key="6">
    <source>
        <dbReference type="Proteomes" id="UP000437017"/>
    </source>
</evidence>
<dbReference type="PANTHER" id="PTHR12895:SF9">
    <property type="entry name" value="DYMECLIN"/>
    <property type="match status" value="1"/>
</dbReference>
<evidence type="ECO:0000256" key="2">
    <source>
        <dbReference type="ARBA" id="ARBA00015736"/>
    </source>
</evidence>
<comment type="caution">
    <text evidence="5">The sequence shown here is derived from an EMBL/GenBank/DDBJ whole genome shotgun (WGS) entry which is preliminary data.</text>
</comment>
<keyword evidence="4" id="KW-0449">Lipoprotein</keyword>
<accession>A0A6A1Q0B7</accession>
<evidence type="ECO:0000256" key="4">
    <source>
        <dbReference type="ARBA" id="ARBA00023288"/>
    </source>
</evidence>
<dbReference type="AlphaFoldDB" id="A0A6A1Q0B7"/>